<comment type="subcellular location">
    <subcellularLocation>
        <location evidence="9">Cell inner membrane</location>
        <topology evidence="9">Multi-pass membrane protein</topology>
    </subcellularLocation>
</comment>
<keyword evidence="3 9" id="KW-0645">Protease</keyword>
<keyword evidence="2 9" id="KW-1003">Cell membrane</keyword>
<dbReference type="STRING" id="572544.Ilyop_0615"/>
<dbReference type="HOGENOM" id="CLU_083252_4_0_0"/>
<evidence type="ECO:0000256" key="9">
    <source>
        <dbReference type="HAMAP-Rule" id="MF_00161"/>
    </source>
</evidence>
<keyword evidence="4 9" id="KW-0812">Transmembrane</keyword>
<comment type="pathway">
    <text evidence="9">Protein modification; lipoprotein biosynthesis (signal peptide cleavage).</text>
</comment>
<keyword evidence="7 9" id="KW-1133">Transmembrane helix</keyword>
<dbReference type="EC" id="3.4.23.36" evidence="9"/>
<dbReference type="EMBL" id="CP002281">
    <property type="protein sequence ID" value="ADO82403.1"/>
    <property type="molecule type" value="Genomic_DNA"/>
</dbReference>
<dbReference type="PRINTS" id="PR00781">
    <property type="entry name" value="LIPOSIGPTASE"/>
</dbReference>
<dbReference type="Pfam" id="PF01252">
    <property type="entry name" value="Peptidase_A8"/>
    <property type="match status" value="1"/>
</dbReference>
<feature type="transmembrane region" description="Helical" evidence="9">
    <location>
        <begin position="56"/>
        <end position="75"/>
    </location>
</feature>
<dbReference type="InterPro" id="IPR001872">
    <property type="entry name" value="Peptidase_A8"/>
</dbReference>
<proteinExistence type="inferred from homology"/>
<evidence type="ECO:0000256" key="4">
    <source>
        <dbReference type="ARBA" id="ARBA00022692"/>
    </source>
</evidence>
<dbReference type="GO" id="GO:0005886">
    <property type="term" value="C:plasma membrane"/>
    <property type="evidence" value="ECO:0007669"/>
    <property type="project" value="UniProtKB-SubCell"/>
</dbReference>
<dbReference type="Proteomes" id="UP000006875">
    <property type="component" value="Chromosome"/>
</dbReference>
<dbReference type="HAMAP" id="MF_00161">
    <property type="entry name" value="LspA"/>
    <property type="match status" value="1"/>
</dbReference>
<feature type="active site" evidence="9">
    <location>
        <position position="105"/>
    </location>
</feature>
<comment type="catalytic activity">
    <reaction evidence="9">
        <text>Release of signal peptides from bacterial membrane prolipoproteins. Hydrolyzes -Xaa-Yaa-Zaa-|-(S,diacylglyceryl)Cys-, in which Xaa is hydrophobic (preferably Leu), and Yaa (Ala or Ser) and Zaa (Gly or Ala) have small, neutral side chains.</text>
        <dbReference type="EC" id="3.4.23.36"/>
    </reaction>
</comment>
<dbReference type="PANTHER" id="PTHR33695:SF1">
    <property type="entry name" value="LIPOPROTEIN SIGNAL PEPTIDASE"/>
    <property type="match status" value="1"/>
</dbReference>
<dbReference type="RefSeq" id="WP_013387073.1">
    <property type="nucleotide sequence ID" value="NC_014632.1"/>
</dbReference>
<feature type="transmembrane region" description="Helical" evidence="9">
    <location>
        <begin position="120"/>
        <end position="138"/>
    </location>
</feature>
<evidence type="ECO:0000313" key="12">
    <source>
        <dbReference type="Proteomes" id="UP000006875"/>
    </source>
</evidence>
<keyword evidence="9" id="KW-0997">Cell inner membrane</keyword>
<feature type="active site" evidence="9">
    <location>
        <position position="121"/>
    </location>
</feature>
<gene>
    <name evidence="9" type="primary">lspA</name>
    <name evidence="11" type="ordered locus">Ilyop_0615</name>
</gene>
<comment type="similarity">
    <text evidence="1 9 10">Belongs to the peptidase A8 family.</text>
</comment>
<keyword evidence="5 9" id="KW-0064">Aspartyl protease</keyword>
<evidence type="ECO:0000256" key="2">
    <source>
        <dbReference type="ARBA" id="ARBA00022475"/>
    </source>
</evidence>
<dbReference type="UniPathway" id="UPA00665"/>
<dbReference type="GO" id="GO:0004190">
    <property type="term" value="F:aspartic-type endopeptidase activity"/>
    <property type="evidence" value="ECO:0007669"/>
    <property type="project" value="UniProtKB-UniRule"/>
</dbReference>
<dbReference type="NCBIfam" id="TIGR00077">
    <property type="entry name" value="lspA"/>
    <property type="match status" value="1"/>
</dbReference>
<evidence type="ECO:0000256" key="1">
    <source>
        <dbReference type="ARBA" id="ARBA00006139"/>
    </source>
</evidence>
<keyword evidence="6 9" id="KW-0378">Hydrolase</keyword>
<keyword evidence="11" id="KW-0449">Lipoprotein</keyword>
<dbReference type="KEGG" id="ipo:Ilyop_0615"/>
<comment type="caution">
    <text evidence="9">Lacks conserved residue(s) required for the propagation of feature annotation.</text>
</comment>
<reference evidence="11 12" key="1">
    <citation type="journal article" date="2010" name="Stand. Genomic Sci.">
        <title>Complete genome sequence of Ilyobacter polytropus type strain (CuHbu1).</title>
        <authorList>
            <person name="Sikorski J."/>
            <person name="Chertkov O."/>
            <person name="Lapidus A."/>
            <person name="Nolan M."/>
            <person name="Lucas S."/>
            <person name="Del Rio T.G."/>
            <person name="Tice H."/>
            <person name="Cheng J.F."/>
            <person name="Tapia R."/>
            <person name="Han C."/>
            <person name="Goodwin L."/>
            <person name="Pitluck S."/>
            <person name="Liolios K."/>
            <person name="Ivanova N."/>
            <person name="Mavromatis K."/>
            <person name="Mikhailova N."/>
            <person name="Pati A."/>
            <person name="Chen A."/>
            <person name="Palaniappan K."/>
            <person name="Land M."/>
            <person name="Hauser L."/>
            <person name="Chang Y.J."/>
            <person name="Jeffries C.D."/>
            <person name="Brambilla E."/>
            <person name="Yasawong M."/>
            <person name="Rohde M."/>
            <person name="Pukall R."/>
            <person name="Spring S."/>
            <person name="Goker M."/>
            <person name="Woyke T."/>
            <person name="Bristow J."/>
            <person name="Eisen J.A."/>
            <person name="Markowitz V."/>
            <person name="Hugenholtz P."/>
            <person name="Kyrpides N.C."/>
            <person name="Klenk H.P."/>
        </authorList>
    </citation>
    <scope>NUCLEOTIDE SEQUENCE [LARGE SCALE GENOMIC DNA]</scope>
    <source>
        <strain evidence="12">ATCC 51220 / DSM 2926 / LMG 16218 / CuHBu1</strain>
    </source>
</reference>
<accession>E3H6N4</accession>
<organism evidence="11 12">
    <name type="scientific">Ilyobacter polytropus (strain ATCC 51220 / DSM 2926 / LMG 16218 / CuHBu1)</name>
    <dbReference type="NCBI Taxonomy" id="572544"/>
    <lineage>
        <taxon>Bacteria</taxon>
        <taxon>Fusobacteriati</taxon>
        <taxon>Fusobacteriota</taxon>
        <taxon>Fusobacteriia</taxon>
        <taxon>Fusobacteriales</taxon>
        <taxon>Fusobacteriaceae</taxon>
        <taxon>Ilyobacter</taxon>
    </lineage>
</organism>
<sequence>MYLWTVFFLFFIDVFSKVIAEKKLKFHPKSILSGAIHLYYVRNFGIAFNKLSHKKWLILTLNFVLLIYITSLYTAPNINKMGLSLVLAGGLGNTLNRLFRGYVIDFIYFNIKGSPVFNMADFYILSGIIVILLEEILII</sequence>
<feature type="transmembrane region" description="Helical" evidence="9">
    <location>
        <begin position="81"/>
        <end position="99"/>
    </location>
</feature>
<evidence type="ECO:0000256" key="5">
    <source>
        <dbReference type="ARBA" id="ARBA00022750"/>
    </source>
</evidence>
<evidence type="ECO:0000313" key="11">
    <source>
        <dbReference type="EMBL" id="ADO82403.1"/>
    </source>
</evidence>
<dbReference type="PANTHER" id="PTHR33695">
    <property type="entry name" value="LIPOPROTEIN SIGNAL PEPTIDASE"/>
    <property type="match status" value="1"/>
</dbReference>
<comment type="function">
    <text evidence="9">This protein specifically catalyzes the removal of signal peptides from prolipoproteins.</text>
</comment>
<evidence type="ECO:0000256" key="10">
    <source>
        <dbReference type="RuleBase" id="RU004181"/>
    </source>
</evidence>
<evidence type="ECO:0000256" key="7">
    <source>
        <dbReference type="ARBA" id="ARBA00022989"/>
    </source>
</evidence>
<keyword evidence="12" id="KW-1185">Reference proteome</keyword>
<protein>
    <recommendedName>
        <fullName evidence="9">Lipoprotein signal peptidase</fullName>
        <ecNumber evidence="9">3.4.23.36</ecNumber>
    </recommendedName>
    <alternativeName>
        <fullName evidence="9">Prolipoprotein signal peptidase</fullName>
    </alternativeName>
    <alternativeName>
        <fullName evidence="9">Signal peptidase II</fullName>
        <shortName evidence="9">SPase II</shortName>
    </alternativeName>
</protein>
<dbReference type="AlphaFoldDB" id="E3H6N4"/>
<dbReference type="eggNOG" id="COG0597">
    <property type="taxonomic scope" value="Bacteria"/>
</dbReference>
<evidence type="ECO:0000256" key="3">
    <source>
        <dbReference type="ARBA" id="ARBA00022670"/>
    </source>
</evidence>
<dbReference type="GO" id="GO:0006508">
    <property type="term" value="P:proteolysis"/>
    <property type="evidence" value="ECO:0007669"/>
    <property type="project" value="UniProtKB-KW"/>
</dbReference>
<evidence type="ECO:0000256" key="6">
    <source>
        <dbReference type="ARBA" id="ARBA00022801"/>
    </source>
</evidence>
<name>E3H6N4_ILYPC</name>
<evidence type="ECO:0000256" key="8">
    <source>
        <dbReference type="ARBA" id="ARBA00023136"/>
    </source>
</evidence>
<keyword evidence="8 9" id="KW-0472">Membrane</keyword>